<keyword evidence="2" id="KW-1185">Reference proteome</keyword>
<reference evidence="1 2" key="1">
    <citation type="journal article" date="2024" name="Ann. Entomol. Soc. Am.">
        <title>Genomic analyses of the southern and eastern yellowjacket wasps (Hymenoptera: Vespidae) reveal evolutionary signatures of social life.</title>
        <authorList>
            <person name="Catto M.A."/>
            <person name="Caine P.B."/>
            <person name="Orr S.E."/>
            <person name="Hunt B.G."/>
            <person name="Goodisman M.A.D."/>
        </authorList>
    </citation>
    <scope>NUCLEOTIDE SEQUENCE [LARGE SCALE GENOMIC DNA]</scope>
    <source>
        <strain evidence="1">232</strain>
        <tissue evidence="1">Head and thorax</tissue>
    </source>
</reference>
<dbReference type="CDD" id="cd21973">
    <property type="entry name" value="KLF6_7_N-like"/>
    <property type="match status" value="1"/>
</dbReference>
<gene>
    <name evidence="1" type="ORF">V1477_019544</name>
</gene>
<dbReference type="AlphaFoldDB" id="A0ABD2AQQ0"/>
<dbReference type="Proteomes" id="UP001607303">
    <property type="component" value="Unassembled WGS sequence"/>
</dbReference>
<evidence type="ECO:0000313" key="1">
    <source>
        <dbReference type="EMBL" id="KAL2722953.1"/>
    </source>
</evidence>
<accession>A0ABD2AQQ0</accession>
<sequence>MDILPSGNIFRELQDIHDTGYFSAQPSLEDHWQQIYNQSYRPSLELEILNVEIIIVPSIAINPKSLGESELPESQSRVRSTFCGESARWRRAELFVLAVYIAITHFDSTLPLLHTLNICAIKFIMADV</sequence>
<proteinExistence type="predicted"/>
<dbReference type="EMBL" id="JAYRBN010000115">
    <property type="protein sequence ID" value="KAL2722953.1"/>
    <property type="molecule type" value="Genomic_DNA"/>
</dbReference>
<comment type="caution">
    <text evidence="1">The sequence shown here is derived from an EMBL/GenBank/DDBJ whole genome shotgun (WGS) entry which is preliminary data.</text>
</comment>
<name>A0ABD2AQQ0_VESMC</name>
<evidence type="ECO:0000313" key="2">
    <source>
        <dbReference type="Proteomes" id="UP001607303"/>
    </source>
</evidence>
<protein>
    <submittedName>
        <fullName evidence="1">Krueppel-like factor 6 isoform X2</fullName>
    </submittedName>
</protein>
<organism evidence="1 2">
    <name type="scientific">Vespula maculifrons</name>
    <name type="common">Eastern yellow jacket</name>
    <name type="synonym">Wasp</name>
    <dbReference type="NCBI Taxonomy" id="7453"/>
    <lineage>
        <taxon>Eukaryota</taxon>
        <taxon>Metazoa</taxon>
        <taxon>Ecdysozoa</taxon>
        <taxon>Arthropoda</taxon>
        <taxon>Hexapoda</taxon>
        <taxon>Insecta</taxon>
        <taxon>Pterygota</taxon>
        <taxon>Neoptera</taxon>
        <taxon>Endopterygota</taxon>
        <taxon>Hymenoptera</taxon>
        <taxon>Apocrita</taxon>
        <taxon>Aculeata</taxon>
        <taxon>Vespoidea</taxon>
        <taxon>Vespidae</taxon>
        <taxon>Vespinae</taxon>
        <taxon>Vespula</taxon>
    </lineage>
</organism>